<dbReference type="SUPFAM" id="SSF47459">
    <property type="entry name" value="HLH, helix-loop-helix DNA-binding domain"/>
    <property type="match status" value="1"/>
</dbReference>
<keyword evidence="8" id="KW-1185">Reference proteome</keyword>
<dbReference type="PANTHER" id="PTHR46196:SF2">
    <property type="entry name" value="TRANSCRIPTION FACTOR BHLH157"/>
    <property type="match status" value="1"/>
</dbReference>
<dbReference type="InParanoid" id="A0A7J7CJW6"/>
<dbReference type="FunCoup" id="A0A7J7CJW6">
    <property type="interactions" value="9"/>
</dbReference>
<keyword evidence="3" id="KW-0804">Transcription</keyword>
<dbReference type="InterPro" id="IPR036638">
    <property type="entry name" value="HLH_DNA-bd_sf"/>
</dbReference>
<evidence type="ECO:0000256" key="4">
    <source>
        <dbReference type="ARBA" id="ARBA00023242"/>
    </source>
</evidence>
<comment type="subcellular location">
    <subcellularLocation>
        <location evidence="1">Nucleus</location>
    </subcellularLocation>
</comment>
<organism evidence="7 8">
    <name type="scientific">Tripterygium wilfordii</name>
    <name type="common">Thunder God vine</name>
    <dbReference type="NCBI Taxonomy" id="458696"/>
    <lineage>
        <taxon>Eukaryota</taxon>
        <taxon>Viridiplantae</taxon>
        <taxon>Streptophyta</taxon>
        <taxon>Embryophyta</taxon>
        <taxon>Tracheophyta</taxon>
        <taxon>Spermatophyta</taxon>
        <taxon>Magnoliopsida</taxon>
        <taxon>eudicotyledons</taxon>
        <taxon>Gunneridae</taxon>
        <taxon>Pentapetalae</taxon>
        <taxon>rosids</taxon>
        <taxon>fabids</taxon>
        <taxon>Celastrales</taxon>
        <taxon>Celastraceae</taxon>
        <taxon>Tripterygium</taxon>
    </lineage>
</organism>
<feature type="domain" description="BHLH" evidence="6">
    <location>
        <begin position="588"/>
        <end position="637"/>
    </location>
</feature>
<feature type="region of interest" description="Disordered" evidence="5">
    <location>
        <begin position="572"/>
        <end position="603"/>
    </location>
</feature>
<dbReference type="GO" id="GO:0003700">
    <property type="term" value="F:DNA-binding transcription factor activity"/>
    <property type="evidence" value="ECO:0007669"/>
    <property type="project" value="InterPro"/>
</dbReference>
<dbReference type="InterPro" id="IPR025610">
    <property type="entry name" value="MYC/MYB_N"/>
</dbReference>
<keyword evidence="4" id="KW-0539">Nucleus</keyword>
<dbReference type="OrthoDB" id="1883654at2759"/>
<sequence>MGSALKGKLKSLCCSGGWSYGVFWRFDPRNPMLLTFEDAYHEEQMGPLVNDKLLQVHILGEGIMGKVAKTGNHQWIFSDNCGDDIDLLSLTRSRDEFQDNFEFLPQFSCGIKTIAIISMKSQGVVEFGARQKILENEEFLDKTKKLSEETVNTDGFISLDNIPASMNDEDYNLNEWFDSLISPGNSCNRNMTTMDGSNSEALVRKASLSTSITPLSPSALDLYDGGMTPLCIDSSLLINQLIAAETETLLLSSGMPYTESPNAEASSSSMWNGERSISTSFESQLPSEFWVDTITFPTTVDSLTTCGNMAENKQACSTFGLVDVEKRIEEDSRKFMGIQHSAPLVHATNSELQECATNETNFNFSMDISDFSVVSNLSECFVPSLEDCIDDVTMEIANDLSEAIGVTSDLYDGQQRSVVTSAAEYDLYEGLGLNFESSRKVGKCWEEILMPAVSCERSAISNGMSECISGLDVARSAGRRKGLFSELGLEELFDCSSKSNSFTKSNFEHQLSTTKRRRMDSLTANDAKMQPVYNLDKTNTLLFKKEAFPKSQVGLWIDDSYSINAKDNAIAATAKKPEEPSKATKKRARPGESTRPRPKDRQQIQDRLKELRGIIPNSGKCSIDSLLDLTIKHMQFLQSITQYADELKQIDKQKQISHGNGLVRKDNIIDSSSYCGDAMRAFDFSSQTMVCPIIVKDLNTRGHMLIEMLCEDRGFFLEIADIIRGFGLNILKGIMETRDDKIWAHFIVERNKEVTGQVTRQEVFWSLLQLIQDTATSGIDSMIQPSNIMDSVIPPLDGYQQSSLPLPISVADTLQ</sequence>
<dbReference type="Pfam" id="PF14215">
    <property type="entry name" value="bHLH-MYC_N"/>
    <property type="match status" value="1"/>
</dbReference>
<evidence type="ECO:0000313" key="8">
    <source>
        <dbReference type="Proteomes" id="UP000593562"/>
    </source>
</evidence>
<dbReference type="Proteomes" id="UP000593562">
    <property type="component" value="Unassembled WGS sequence"/>
</dbReference>
<evidence type="ECO:0000259" key="6">
    <source>
        <dbReference type="PROSITE" id="PS50888"/>
    </source>
</evidence>
<evidence type="ECO:0000256" key="5">
    <source>
        <dbReference type="SAM" id="MobiDB-lite"/>
    </source>
</evidence>
<proteinExistence type="predicted"/>
<dbReference type="PROSITE" id="PS50888">
    <property type="entry name" value="BHLH"/>
    <property type="match status" value="1"/>
</dbReference>
<comment type="caution">
    <text evidence="7">The sequence shown here is derived from an EMBL/GenBank/DDBJ whole genome shotgun (WGS) entry which is preliminary data.</text>
</comment>
<name>A0A7J7CJW6_TRIWF</name>
<dbReference type="PANTHER" id="PTHR46196">
    <property type="entry name" value="TRANSCRIPTION FACTOR BHLH155-LIKE ISOFORM X1-RELATED"/>
    <property type="match status" value="1"/>
</dbReference>
<reference evidence="7 8" key="1">
    <citation type="journal article" date="2020" name="Nat. Commun.">
        <title>Genome of Tripterygium wilfordii and identification of cytochrome P450 involved in triptolide biosynthesis.</title>
        <authorList>
            <person name="Tu L."/>
            <person name="Su P."/>
            <person name="Zhang Z."/>
            <person name="Gao L."/>
            <person name="Wang J."/>
            <person name="Hu T."/>
            <person name="Zhou J."/>
            <person name="Zhang Y."/>
            <person name="Zhao Y."/>
            <person name="Liu Y."/>
            <person name="Song Y."/>
            <person name="Tong Y."/>
            <person name="Lu Y."/>
            <person name="Yang J."/>
            <person name="Xu C."/>
            <person name="Jia M."/>
            <person name="Peters R.J."/>
            <person name="Huang L."/>
            <person name="Gao W."/>
        </authorList>
    </citation>
    <scope>NUCLEOTIDE SEQUENCE [LARGE SCALE GENOMIC DNA]</scope>
    <source>
        <strain evidence="8">cv. XIE 37</strain>
        <tissue evidence="7">Leaf</tissue>
    </source>
</reference>
<dbReference type="GO" id="GO:0005634">
    <property type="term" value="C:nucleus"/>
    <property type="evidence" value="ECO:0007669"/>
    <property type="project" value="UniProtKB-SubCell"/>
</dbReference>
<dbReference type="GO" id="GO:0046983">
    <property type="term" value="F:protein dimerization activity"/>
    <property type="evidence" value="ECO:0007669"/>
    <property type="project" value="InterPro"/>
</dbReference>
<dbReference type="Pfam" id="PF23176">
    <property type="entry name" value="bHLH_LHW"/>
    <property type="match status" value="1"/>
</dbReference>
<dbReference type="AlphaFoldDB" id="A0A7J7CJW6"/>
<gene>
    <name evidence="7" type="ORF">HS088_TW16G00799</name>
</gene>
<keyword evidence="2" id="KW-0805">Transcription regulation</keyword>
<dbReference type="InterPro" id="IPR011598">
    <property type="entry name" value="bHLH_dom"/>
</dbReference>
<evidence type="ECO:0000313" key="7">
    <source>
        <dbReference type="EMBL" id="KAF5734350.1"/>
    </source>
</evidence>
<dbReference type="EMBL" id="JAAARO010000016">
    <property type="protein sequence ID" value="KAF5734350.1"/>
    <property type="molecule type" value="Genomic_DNA"/>
</dbReference>
<evidence type="ECO:0000256" key="2">
    <source>
        <dbReference type="ARBA" id="ARBA00023015"/>
    </source>
</evidence>
<protein>
    <submittedName>
        <fullName evidence="7">Transcription factor LHW</fullName>
    </submittedName>
</protein>
<evidence type="ECO:0000256" key="1">
    <source>
        <dbReference type="ARBA" id="ARBA00004123"/>
    </source>
</evidence>
<dbReference type="InterPro" id="IPR043561">
    <property type="entry name" value="LHW-like"/>
</dbReference>
<accession>A0A7J7CJW6</accession>
<feature type="compositionally biased region" description="Basic and acidic residues" evidence="5">
    <location>
        <begin position="589"/>
        <end position="603"/>
    </location>
</feature>
<evidence type="ECO:0000256" key="3">
    <source>
        <dbReference type="ARBA" id="ARBA00023163"/>
    </source>
</evidence>